<organism evidence="2 3">
    <name type="scientific">Myotis myotis</name>
    <name type="common">Greater mouse-eared bat</name>
    <name type="synonym">Vespertilio myotis</name>
    <dbReference type="NCBI Taxonomy" id="51298"/>
    <lineage>
        <taxon>Eukaryota</taxon>
        <taxon>Metazoa</taxon>
        <taxon>Chordata</taxon>
        <taxon>Craniata</taxon>
        <taxon>Vertebrata</taxon>
        <taxon>Euteleostomi</taxon>
        <taxon>Mammalia</taxon>
        <taxon>Eutheria</taxon>
        <taxon>Laurasiatheria</taxon>
        <taxon>Chiroptera</taxon>
        <taxon>Yangochiroptera</taxon>
        <taxon>Vespertilionidae</taxon>
        <taxon>Myotis</taxon>
    </lineage>
</organism>
<feature type="region of interest" description="Disordered" evidence="1">
    <location>
        <begin position="1"/>
        <end position="68"/>
    </location>
</feature>
<name>A0A7J7UD31_MYOMY</name>
<protein>
    <submittedName>
        <fullName evidence="2">Uncharacterized protein</fullName>
    </submittedName>
</protein>
<reference evidence="2 3" key="1">
    <citation type="journal article" date="2020" name="Nature">
        <title>Six reference-quality genomes reveal evolution of bat adaptations.</title>
        <authorList>
            <person name="Jebb D."/>
            <person name="Huang Z."/>
            <person name="Pippel M."/>
            <person name="Hughes G.M."/>
            <person name="Lavrichenko K."/>
            <person name="Devanna P."/>
            <person name="Winkler S."/>
            <person name="Jermiin L.S."/>
            <person name="Skirmuntt E.C."/>
            <person name="Katzourakis A."/>
            <person name="Burkitt-Gray L."/>
            <person name="Ray D.A."/>
            <person name="Sullivan K.A.M."/>
            <person name="Roscito J.G."/>
            <person name="Kirilenko B.M."/>
            <person name="Davalos L.M."/>
            <person name="Corthals A.P."/>
            <person name="Power M.L."/>
            <person name="Jones G."/>
            <person name="Ransome R.D."/>
            <person name="Dechmann D.K.N."/>
            <person name="Locatelli A.G."/>
            <person name="Puechmaille S.J."/>
            <person name="Fedrigo O."/>
            <person name="Jarvis E.D."/>
            <person name="Hiller M."/>
            <person name="Vernes S.C."/>
            <person name="Myers E.W."/>
            <person name="Teeling E.C."/>
        </authorList>
    </citation>
    <scope>NUCLEOTIDE SEQUENCE [LARGE SCALE GENOMIC DNA]</scope>
    <source>
        <strain evidence="2">MMyoMyo1</strain>
        <tissue evidence="2">Flight muscle</tissue>
    </source>
</reference>
<dbReference type="AlphaFoldDB" id="A0A7J7UD31"/>
<gene>
    <name evidence="2" type="ORF">mMyoMyo1_008735</name>
</gene>
<feature type="compositionally biased region" description="Acidic residues" evidence="1">
    <location>
        <begin position="38"/>
        <end position="54"/>
    </location>
</feature>
<feature type="compositionally biased region" description="Basic residues" evidence="1">
    <location>
        <begin position="59"/>
        <end position="68"/>
    </location>
</feature>
<dbReference type="Proteomes" id="UP000527355">
    <property type="component" value="Unassembled WGS sequence"/>
</dbReference>
<accession>A0A7J7UD31</accession>
<evidence type="ECO:0000313" key="3">
    <source>
        <dbReference type="Proteomes" id="UP000527355"/>
    </source>
</evidence>
<feature type="region of interest" description="Disordered" evidence="1">
    <location>
        <begin position="99"/>
        <end position="124"/>
    </location>
</feature>
<feature type="compositionally biased region" description="Gly residues" evidence="1">
    <location>
        <begin position="18"/>
        <end position="27"/>
    </location>
</feature>
<evidence type="ECO:0000313" key="2">
    <source>
        <dbReference type="EMBL" id="KAF6310676.1"/>
    </source>
</evidence>
<proteinExistence type="predicted"/>
<keyword evidence="3" id="KW-1185">Reference proteome</keyword>
<comment type="caution">
    <text evidence="2">The sequence shown here is derived from an EMBL/GenBank/DDBJ whole genome shotgun (WGS) entry which is preliminary data.</text>
</comment>
<sequence length="124" mass="14674">MSDTAGRGHQLRDHHQGLKGGGSCGGGREWKRCTCEENANEENGEQEADNEVDEEEKKGRRRRRKRKVMVRKGMEMKMGRLRQLRANWQLRRMRVTMLSPRSRRPMTMTRQQKKEKLNLKTRPL</sequence>
<dbReference type="EMBL" id="JABWUV010000013">
    <property type="protein sequence ID" value="KAF6310676.1"/>
    <property type="molecule type" value="Genomic_DNA"/>
</dbReference>
<evidence type="ECO:0000256" key="1">
    <source>
        <dbReference type="SAM" id="MobiDB-lite"/>
    </source>
</evidence>